<evidence type="ECO:0000256" key="2">
    <source>
        <dbReference type="PIRSR" id="PIRSR603782-1"/>
    </source>
</evidence>
<keyword evidence="6" id="KW-1185">Reference proteome</keyword>
<dbReference type="Proteomes" id="UP000032749">
    <property type="component" value="Chromosome"/>
</dbReference>
<protein>
    <submittedName>
        <fullName evidence="5">Electron transport protein SCO1/SenC family</fullName>
    </submittedName>
</protein>
<keyword evidence="2" id="KW-0479">Metal-binding</keyword>
<dbReference type="Pfam" id="PF02630">
    <property type="entry name" value="SCO1-SenC"/>
    <property type="match status" value="1"/>
</dbReference>
<dbReference type="Gene3D" id="3.40.30.10">
    <property type="entry name" value="Glutaredoxin"/>
    <property type="match status" value="1"/>
</dbReference>
<proteinExistence type="inferred from homology"/>
<feature type="binding site" evidence="2">
    <location>
        <position position="65"/>
    </location>
    <ligand>
        <name>Cu cation</name>
        <dbReference type="ChEBI" id="CHEBI:23378"/>
    </ligand>
</feature>
<feature type="signal peptide" evidence="4">
    <location>
        <begin position="1"/>
        <end position="18"/>
    </location>
</feature>
<dbReference type="GO" id="GO:0046872">
    <property type="term" value="F:metal ion binding"/>
    <property type="evidence" value="ECO:0007669"/>
    <property type="project" value="UniProtKB-KW"/>
</dbReference>
<dbReference type="InterPro" id="IPR036249">
    <property type="entry name" value="Thioredoxin-like_sf"/>
</dbReference>
<keyword evidence="2" id="KW-0186">Copper</keyword>
<name>R4YS61_OLEAN</name>
<dbReference type="HOGENOM" id="CLU_050131_3_1_6"/>
<feature type="chain" id="PRO_5005372968" evidence="4">
    <location>
        <begin position="19"/>
        <end position="191"/>
    </location>
</feature>
<dbReference type="PATRIC" id="fig|698738.3.peg.785"/>
<dbReference type="FunFam" id="3.40.30.10:FF:000013">
    <property type="entry name" value="Blast:Protein SCO1 homolog, mitochondrial"/>
    <property type="match status" value="1"/>
</dbReference>
<feature type="disulfide bond" description="Redox-active" evidence="3">
    <location>
        <begin position="65"/>
        <end position="69"/>
    </location>
</feature>
<comment type="similarity">
    <text evidence="1">Belongs to the SCO1/2 family.</text>
</comment>
<dbReference type="CDD" id="cd02968">
    <property type="entry name" value="SCO"/>
    <property type="match status" value="1"/>
</dbReference>
<keyword evidence="4" id="KW-0732">Signal</keyword>
<dbReference type="AlphaFoldDB" id="R4YS61"/>
<gene>
    <name evidence="5" type="ORF">OLEAN_C07580</name>
</gene>
<accession>R4YS61</accession>
<feature type="binding site" evidence="2">
    <location>
        <position position="154"/>
    </location>
    <ligand>
        <name>Cu cation</name>
        <dbReference type="ChEBI" id="CHEBI:23378"/>
    </ligand>
</feature>
<feature type="binding site" evidence="2">
    <location>
        <position position="69"/>
    </location>
    <ligand>
        <name>Cu cation</name>
        <dbReference type="ChEBI" id="CHEBI:23378"/>
    </ligand>
</feature>
<dbReference type="STRING" id="698738.OLEAN_C07580"/>
<organism evidence="5 6">
    <name type="scientific">Oleispira antarctica RB-8</name>
    <dbReference type="NCBI Taxonomy" id="698738"/>
    <lineage>
        <taxon>Bacteria</taxon>
        <taxon>Pseudomonadati</taxon>
        <taxon>Pseudomonadota</taxon>
        <taxon>Gammaproteobacteria</taxon>
        <taxon>Oceanospirillales</taxon>
        <taxon>Oceanospirillaceae</taxon>
        <taxon>Oleispira</taxon>
    </lineage>
</organism>
<evidence type="ECO:0000256" key="4">
    <source>
        <dbReference type="SAM" id="SignalP"/>
    </source>
</evidence>
<dbReference type="SUPFAM" id="SSF52833">
    <property type="entry name" value="Thioredoxin-like"/>
    <property type="match status" value="1"/>
</dbReference>
<dbReference type="InterPro" id="IPR003782">
    <property type="entry name" value="SCO1/SenC"/>
</dbReference>
<dbReference type="EMBL" id="FO203512">
    <property type="protein sequence ID" value="CCK74934.1"/>
    <property type="molecule type" value="Genomic_DNA"/>
</dbReference>
<dbReference type="OrthoDB" id="9790194at2"/>
<evidence type="ECO:0000256" key="3">
    <source>
        <dbReference type="PIRSR" id="PIRSR603782-2"/>
    </source>
</evidence>
<reference evidence="5 6" key="1">
    <citation type="journal article" date="2013" name="Nat. Commun.">
        <title>Genome sequence and functional genomic analysis of the oil-degrading bacterium Oleispira antarctica.</title>
        <authorList>
            <person name="Kube M."/>
            <person name="Chernikova T.N."/>
            <person name="Al-Ramahi Y."/>
            <person name="Beloqui A."/>
            <person name="Lopez-Cortez N."/>
            <person name="Guazzaroni M.E."/>
            <person name="Heipieper H.J."/>
            <person name="Klages S."/>
            <person name="Kotsyurbenko O.R."/>
            <person name="Langer I."/>
            <person name="Nechitaylo T.Y."/>
            <person name="Lunsdorf H."/>
            <person name="Fernandez M."/>
            <person name="Juarez S."/>
            <person name="Ciordia S."/>
            <person name="Singer A."/>
            <person name="Kagan O."/>
            <person name="Egorova O."/>
            <person name="Petit P.A."/>
            <person name="Stogios P."/>
            <person name="Kim Y."/>
            <person name="Tchigvintsev A."/>
            <person name="Flick R."/>
            <person name="Denaro R."/>
            <person name="Genovese M."/>
            <person name="Albar J.P."/>
            <person name="Reva O.N."/>
            <person name="Martinez-Gomariz M."/>
            <person name="Tran H."/>
            <person name="Ferrer M."/>
            <person name="Savchenko A."/>
            <person name="Yakunin A.F."/>
            <person name="Yakimov M.M."/>
            <person name="Golyshina O.V."/>
            <person name="Reinhardt R."/>
            <person name="Golyshin P.N."/>
        </authorList>
    </citation>
    <scope>NUCLEOTIDE SEQUENCE [LARGE SCALE GENOMIC DNA]</scope>
</reference>
<sequence length="191" mass="21831">MKTLMLVLFFYCFTPAWAAAPVDTNIAGASLIGGAFNLINNTGKQVTERDYQDKYMLVFFGFTNCPSVCPLGLSRMAKALKKIDNFEDKITPLFITVDPERDTPERMTLYLEQYHSYFVGLTGSDAQLEQVSTAYRAYSFKSQDPNSDSYSFDHSSMIYFMDKEGRYITHFSNQITVDEMSSIIRKNIEEK</sequence>
<dbReference type="PANTHER" id="PTHR12151:SF25">
    <property type="entry name" value="LINALOOL DEHYDRATASE_ISOMERASE DOMAIN-CONTAINING PROTEIN"/>
    <property type="match status" value="1"/>
</dbReference>
<keyword evidence="3" id="KW-1015">Disulfide bond</keyword>
<evidence type="ECO:0000313" key="5">
    <source>
        <dbReference type="EMBL" id="CCK74934.1"/>
    </source>
</evidence>
<evidence type="ECO:0000313" key="6">
    <source>
        <dbReference type="Proteomes" id="UP000032749"/>
    </source>
</evidence>
<dbReference type="PANTHER" id="PTHR12151">
    <property type="entry name" value="ELECTRON TRANSPORT PROTIN SCO1/SENC FAMILY MEMBER"/>
    <property type="match status" value="1"/>
</dbReference>
<evidence type="ECO:0000256" key="1">
    <source>
        <dbReference type="ARBA" id="ARBA00010996"/>
    </source>
</evidence>
<dbReference type="KEGG" id="oai:OLEAN_C07580"/>